<name>A0A0E9T7E3_ANGAN</name>
<protein>
    <submittedName>
        <fullName evidence="1">Uncharacterized protein</fullName>
    </submittedName>
</protein>
<dbReference type="EMBL" id="GBXM01058978">
    <property type="protein sequence ID" value="JAH49599.1"/>
    <property type="molecule type" value="Transcribed_RNA"/>
</dbReference>
<accession>A0A0E9T7E3</accession>
<sequence>MNFFKTLVSSFTHSSVCLFVSTVFRLEYIAIQAACLAMVLDVCLRSIVF</sequence>
<dbReference type="AlphaFoldDB" id="A0A0E9T7E3"/>
<evidence type="ECO:0000313" key="1">
    <source>
        <dbReference type="EMBL" id="JAH49599.1"/>
    </source>
</evidence>
<reference evidence="1" key="1">
    <citation type="submission" date="2014-11" db="EMBL/GenBank/DDBJ databases">
        <authorList>
            <person name="Amaro Gonzalez C."/>
        </authorList>
    </citation>
    <scope>NUCLEOTIDE SEQUENCE</scope>
</reference>
<organism evidence="1">
    <name type="scientific">Anguilla anguilla</name>
    <name type="common">European freshwater eel</name>
    <name type="synonym">Muraena anguilla</name>
    <dbReference type="NCBI Taxonomy" id="7936"/>
    <lineage>
        <taxon>Eukaryota</taxon>
        <taxon>Metazoa</taxon>
        <taxon>Chordata</taxon>
        <taxon>Craniata</taxon>
        <taxon>Vertebrata</taxon>
        <taxon>Euteleostomi</taxon>
        <taxon>Actinopterygii</taxon>
        <taxon>Neopterygii</taxon>
        <taxon>Teleostei</taxon>
        <taxon>Anguilliformes</taxon>
        <taxon>Anguillidae</taxon>
        <taxon>Anguilla</taxon>
    </lineage>
</organism>
<reference evidence="1" key="2">
    <citation type="journal article" date="2015" name="Fish Shellfish Immunol.">
        <title>Early steps in the European eel (Anguilla anguilla)-Vibrio vulnificus interaction in the gills: Role of the RtxA13 toxin.</title>
        <authorList>
            <person name="Callol A."/>
            <person name="Pajuelo D."/>
            <person name="Ebbesson L."/>
            <person name="Teles M."/>
            <person name="MacKenzie S."/>
            <person name="Amaro C."/>
        </authorList>
    </citation>
    <scope>NUCLEOTIDE SEQUENCE</scope>
</reference>
<proteinExistence type="predicted"/>